<reference evidence="4" key="2">
    <citation type="submission" date="2012-11" db="EMBL/GenBank/DDBJ databases">
        <authorList>
            <person name="Kuo A."/>
            <person name="Curtis B.A."/>
            <person name="Tanifuji G."/>
            <person name="Burki F."/>
            <person name="Gruber A."/>
            <person name="Irimia M."/>
            <person name="Maruyama S."/>
            <person name="Arias M.C."/>
            <person name="Ball S.G."/>
            <person name="Gile G.H."/>
            <person name="Hirakawa Y."/>
            <person name="Hopkins J.F."/>
            <person name="Rensing S.A."/>
            <person name="Schmutz J."/>
            <person name="Symeonidi A."/>
            <person name="Elias M."/>
            <person name="Eveleigh R.J."/>
            <person name="Herman E.K."/>
            <person name="Klute M.J."/>
            <person name="Nakayama T."/>
            <person name="Obornik M."/>
            <person name="Reyes-Prieto A."/>
            <person name="Armbrust E.V."/>
            <person name="Aves S.J."/>
            <person name="Beiko R.G."/>
            <person name="Coutinho P."/>
            <person name="Dacks J.B."/>
            <person name="Durnford D.G."/>
            <person name="Fast N.M."/>
            <person name="Green B.R."/>
            <person name="Grisdale C."/>
            <person name="Hempe F."/>
            <person name="Henrissat B."/>
            <person name="Hoppner M.P."/>
            <person name="Ishida K.-I."/>
            <person name="Kim E."/>
            <person name="Koreny L."/>
            <person name="Kroth P.G."/>
            <person name="Liu Y."/>
            <person name="Malik S.-B."/>
            <person name="Maier U.G."/>
            <person name="McRose D."/>
            <person name="Mock T."/>
            <person name="Neilson J.A."/>
            <person name="Onodera N.T."/>
            <person name="Poole A.M."/>
            <person name="Pritham E.J."/>
            <person name="Richards T.A."/>
            <person name="Rocap G."/>
            <person name="Roy S.W."/>
            <person name="Sarai C."/>
            <person name="Schaack S."/>
            <person name="Shirato S."/>
            <person name="Slamovits C.H."/>
            <person name="Spencer D.F."/>
            <person name="Suzuki S."/>
            <person name="Worden A.Z."/>
            <person name="Zauner S."/>
            <person name="Barry K."/>
            <person name="Bell C."/>
            <person name="Bharti A.K."/>
            <person name="Crow J.A."/>
            <person name="Grimwood J."/>
            <person name="Kramer R."/>
            <person name="Lindquist E."/>
            <person name="Lucas S."/>
            <person name="Salamov A."/>
            <person name="McFadden G.I."/>
            <person name="Lane C.E."/>
            <person name="Keeling P.J."/>
            <person name="Gray M.W."/>
            <person name="Grigoriev I.V."/>
            <person name="Archibald J.M."/>
        </authorList>
    </citation>
    <scope>NUCLEOTIDE SEQUENCE</scope>
    <source>
        <strain evidence="4">CCMP2712</strain>
    </source>
</reference>
<reference evidence="2 4" key="1">
    <citation type="journal article" date="2012" name="Nature">
        <title>Algal genomes reveal evolutionary mosaicism and the fate of nucleomorphs.</title>
        <authorList>
            <consortium name="DOE Joint Genome Institute"/>
            <person name="Curtis B.A."/>
            <person name="Tanifuji G."/>
            <person name="Burki F."/>
            <person name="Gruber A."/>
            <person name="Irimia M."/>
            <person name="Maruyama S."/>
            <person name="Arias M.C."/>
            <person name="Ball S.G."/>
            <person name="Gile G.H."/>
            <person name="Hirakawa Y."/>
            <person name="Hopkins J.F."/>
            <person name="Kuo A."/>
            <person name="Rensing S.A."/>
            <person name="Schmutz J."/>
            <person name="Symeonidi A."/>
            <person name="Elias M."/>
            <person name="Eveleigh R.J."/>
            <person name="Herman E.K."/>
            <person name="Klute M.J."/>
            <person name="Nakayama T."/>
            <person name="Obornik M."/>
            <person name="Reyes-Prieto A."/>
            <person name="Armbrust E.V."/>
            <person name="Aves S.J."/>
            <person name="Beiko R.G."/>
            <person name="Coutinho P."/>
            <person name="Dacks J.B."/>
            <person name="Durnford D.G."/>
            <person name="Fast N.M."/>
            <person name="Green B.R."/>
            <person name="Grisdale C.J."/>
            <person name="Hempel F."/>
            <person name="Henrissat B."/>
            <person name="Hoppner M.P."/>
            <person name="Ishida K."/>
            <person name="Kim E."/>
            <person name="Koreny L."/>
            <person name="Kroth P.G."/>
            <person name="Liu Y."/>
            <person name="Malik S.B."/>
            <person name="Maier U.G."/>
            <person name="McRose D."/>
            <person name="Mock T."/>
            <person name="Neilson J.A."/>
            <person name="Onodera N.T."/>
            <person name="Poole A.M."/>
            <person name="Pritham E.J."/>
            <person name="Richards T.A."/>
            <person name="Rocap G."/>
            <person name="Roy S.W."/>
            <person name="Sarai C."/>
            <person name="Schaack S."/>
            <person name="Shirato S."/>
            <person name="Slamovits C.H."/>
            <person name="Spencer D.F."/>
            <person name="Suzuki S."/>
            <person name="Worden A.Z."/>
            <person name="Zauner S."/>
            <person name="Barry K."/>
            <person name="Bell C."/>
            <person name="Bharti A.K."/>
            <person name="Crow J.A."/>
            <person name="Grimwood J."/>
            <person name="Kramer R."/>
            <person name="Lindquist E."/>
            <person name="Lucas S."/>
            <person name="Salamov A."/>
            <person name="McFadden G.I."/>
            <person name="Lane C.E."/>
            <person name="Keeling P.J."/>
            <person name="Gray M.W."/>
            <person name="Grigoriev I.V."/>
            <person name="Archibald J.M."/>
        </authorList>
    </citation>
    <scope>NUCLEOTIDE SEQUENCE</scope>
    <source>
        <strain evidence="2 4">CCMP2712</strain>
    </source>
</reference>
<reference evidence="3" key="3">
    <citation type="submission" date="2015-06" db="UniProtKB">
        <authorList>
            <consortium name="EnsemblProtists"/>
        </authorList>
    </citation>
    <scope>IDENTIFICATION</scope>
</reference>
<dbReference type="EMBL" id="JH992967">
    <property type="protein sequence ID" value="EKX54551.1"/>
    <property type="molecule type" value="Genomic_DNA"/>
</dbReference>
<dbReference type="PaxDb" id="55529-EKX54551"/>
<accession>L1K126</accession>
<dbReference type="AlphaFoldDB" id="L1K126"/>
<sequence>MLNKPNLKENIRIFIVHRGSFCWAVCLCFLLPTLVDNTYALLPSCLTENKFVLDRDLLDQFVILDFPRTHPNAIIEVASKVLFAGGKNPVEGETICADIEELKQIAAAMGISIARSRVMEMIRKANLVRAERIAQKRISLSSHVYEEALRLDPSHWSLLVLLGNSQLSEGRTKDAVQNLEIAIGGLENDCCESCEASRVQELNRARYLYLIAISLQHNTEMTNAQTDEFYKSLTHHSKNLLSHEVESDAVWYLLGKLFSRLSRWNGSRKVVFAEVCMNTAMRLFHEKSLLKITTEKDNPQILHPRTWLPRYADINNGRFDPSSNPVHHSDPSCRQLSQIKEWRREGHNRLTQTRFLVYTPGAEGWGNRALVLSSVLLFAMHTEAPCFSELRCPFSQGEAPRAASLSADGLSRLGKLLLTCGEGTECSFHGSRLHDGDKRVGGPSVVWYQSLGSFLLALGTLEVRAGAVSKDGQVEGEGTGQSKDGARDYQWAARLCKAAGKISAAMDDLKQSAAACWKKGQGSSIPFLGVALRTGTRSHAGAALVEEGQQVDSYSYLDNDGDMTFMTCLTLRIATSNLTTVYVSTDDPQGSLRSPWELALLDWFMMAEAADAVLTHGSTFGLTAISRGISTHPLAMNPISVKTTDLSCTRRLETTELIPSWAR</sequence>
<keyword evidence="1" id="KW-0472">Membrane</keyword>
<dbReference type="GeneID" id="17311313"/>
<organism evidence="2">
    <name type="scientific">Guillardia theta (strain CCMP2712)</name>
    <name type="common">Cryptophyte</name>
    <dbReference type="NCBI Taxonomy" id="905079"/>
    <lineage>
        <taxon>Eukaryota</taxon>
        <taxon>Cryptophyceae</taxon>
        <taxon>Pyrenomonadales</taxon>
        <taxon>Geminigeraceae</taxon>
        <taxon>Guillardia</taxon>
    </lineage>
</organism>
<dbReference type="EnsemblProtists" id="EKX54551">
    <property type="protein sequence ID" value="EKX54551"/>
    <property type="gene ID" value="GUITHDRAFT_132253"/>
</dbReference>
<evidence type="ECO:0000313" key="2">
    <source>
        <dbReference type="EMBL" id="EKX54551.1"/>
    </source>
</evidence>
<name>L1K126_GUITC</name>
<keyword evidence="1" id="KW-0812">Transmembrane</keyword>
<dbReference type="HOGENOM" id="CLU_414173_0_0_1"/>
<protein>
    <submittedName>
        <fullName evidence="2 3">Uncharacterized protein</fullName>
    </submittedName>
</protein>
<dbReference type="SUPFAM" id="SSF48452">
    <property type="entry name" value="TPR-like"/>
    <property type="match status" value="1"/>
</dbReference>
<proteinExistence type="predicted"/>
<dbReference type="InterPro" id="IPR011990">
    <property type="entry name" value="TPR-like_helical_dom_sf"/>
</dbReference>
<evidence type="ECO:0000313" key="3">
    <source>
        <dbReference type="EnsemblProtists" id="EKX54551"/>
    </source>
</evidence>
<dbReference type="RefSeq" id="XP_005841531.1">
    <property type="nucleotide sequence ID" value="XM_005841474.1"/>
</dbReference>
<dbReference type="Gene3D" id="1.25.40.10">
    <property type="entry name" value="Tetratricopeptide repeat domain"/>
    <property type="match status" value="1"/>
</dbReference>
<keyword evidence="4" id="KW-1185">Reference proteome</keyword>
<feature type="transmembrane region" description="Helical" evidence="1">
    <location>
        <begin position="21"/>
        <end position="42"/>
    </location>
</feature>
<evidence type="ECO:0000313" key="4">
    <source>
        <dbReference type="Proteomes" id="UP000011087"/>
    </source>
</evidence>
<dbReference type="Proteomes" id="UP000011087">
    <property type="component" value="Unassembled WGS sequence"/>
</dbReference>
<keyword evidence="1" id="KW-1133">Transmembrane helix</keyword>
<dbReference type="KEGG" id="gtt:GUITHDRAFT_132253"/>
<evidence type="ECO:0000256" key="1">
    <source>
        <dbReference type="SAM" id="Phobius"/>
    </source>
</evidence>
<gene>
    <name evidence="2" type="ORF">GUITHDRAFT_132253</name>
</gene>